<dbReference type="InterPro" id="IPR011386">
    <property type="entry name" value="Put_ATP-NAD_kin"/>
</dbReference>
<keyword evidence="1" id="KW-0418">Kinase</keyword>
<name>A0A1H8IAJ8_9PROT</name>
<reference evidence="1 2" key="1">
    <citation type="submission" date="2016-10" db="EMBL/GenBank/DDBJ databases">
        <authorList>
            <person name="de Groot N.N."/>
        </authorList>
    </citation>
    <scope>NUCLEOTIDE SEQUENCE [LARGE SCALE GENOMIC DNA]</scope>
    <source>
        <strain evidence="1 2">Nm22</strain>
    </source>
</reference>
<dbReference type="GO" id="GO:0006741">
    <property type="term" value="P:NADP+ biosynthetic process"/>
    <property type="evidence" value="ECO:0007669"/>
    <property type="project" value="InterPro"/>
</dbReference>
<dbReference type="GO" id="GO:0005524">
    <property type="term" value="F:ATP binding"/>
    <property type="evidence" value="ECO:0007669"/>
    <property type="project" value="UniProtKB-ARBA"/>
</dbReference>
<dbReference type="Proteomes" id="UP000199459">
    <property type="component" value="Unassembled WGS sequence"/>
</dbReference>
<dbReference type="SUPFAM" id="SSF111331">
    <property type="entry name" value="NAD kinase/diacylglycerol kinase-like"/>
    <property type="match status" value="1"/>
</dbReference>
<dbReference type="AlphaFoldDB" id="A0A1H8IAJ8"/>
<keyword evidence="1" id="KW-0808">Transferase</keyword>
<dbReference type="Pfam" id="PF01513">
    <property type="entry name" value="NAD_kinase"/>
    <property type="match status" value="1"/>
</dbReference>
<dbReference type="Gene3D" id="3.40.50.10330">
    <property type="entry name" value="Probable inorganic polyphosphate/atp-NAD kinase, domain 1"/>
    <property type="match status" value="1"/>
</dbReference>
<dbReference type="RefSeq" id="WP_218143984.1">
    <property type="nucleotide sequence ID" value="NZ_FOCP01000030.1"/>
</dbReference>
<dbReference type="Pfam" id="PF20143">
    <property type="entry name" value="NAD_kinase_C"/>
    <property type="match status" value="1"/>
</dbReference>
<accession>A0A1H8IAJ8</accession>
<dbReference type="InterPro" id="IPR039065">
    <property type="entry name" value="AcoX-like"/>
</dbReference>
<sequence>MDRVCERMREKKCVGILINPIAGMGGRVGLKGTDGMENQARALGARPAAHLRATETLCRFIQLMSQATDFPLRWLTCSGEMGEAVLKTAGIPMNVIEIVHTVTGKSSAEDTRRAVRGFMAQKVDLIVFCGGDGTARDICSVAGISVPILGIPSGVKMFSGVFATNPVRCAETMLAFLQNRLTTVQTEVLDLDEASYRAGEWKVKLYHAALTPFEPRYMQSSKALIENVDDTAIRAGIADYLLEQFQRETPALVFLGAGSTVKSVGDRWGIDKTLLGVDAVVDGECIGGDLNEQQILALLGRFKARKLVLSPIGAQGFVLGRGNSQLSPAVIRDIGCSNIIVIATPAKLAKTPVLRFDTGDAMLDRELAGDGYIRVVTGYRRRTLVKTML</sequence>
<dbReference type="PANTHER" id="PTHR40697:SF2">
    <property type="entry name" value="ATP-NAD KINASE-RELATED"/>
    <property type="match status" value="1"/>
</dbReference>
<dbReference type="InterPro" id="IPR017438">
    <property type="entry name" value="ATP-NAD_kinase_N"/>
</dbReference>
<organism evidence="1 2">
    <name type="scientific">Nitrosomonas marina</name>
    <dbReference type="NCBI Taxonomy" id="917"/>
    <lineage>
        <taxon>Bacteria</taxon>
        <taxon>Pseudomonadati</taxon>
        <taxon>Pseudomonadota</taxon>
        <taxon>Betaproteobacteria</taxon>
        <taxon>Nitrosomonadales</taxon>
        <taxon>Nitrosomonadaceae</taxon>
        <taxon>Nitrosomonas</taxon>
    </lineage>
</organism>
<dbReference type="InterPro" id="IPR002504">
    <property type="entry name" value="NADK"/>
</dbReference>
<evidence type="ECO:0000313" key="1">
    <source>
        <dbReference type="EMBL" id="SEN65349.1"/>
    </source>
</evidence>
<evidence type="ECO:0000313" key="2">
    <source>
        <dbReference type="Proteomes" id="UP000199459"/>
    </source>
</evidence>
<gene>
    <name evidence="1" type="ORF">SAMN05216325_13025</name>
</gene>
<proteinExistence type="predicted"/>
<dbReference type="InterPro" id="IPR016064">
    <property type="entry name" value="NAD/diacylglycerol_kinase_sf"/>
</dbReference>
<dbReference type="STRING" id="917.SAMN05216326_12840"/>
<dbReference type="PIRSF" id="PIRSF016907">
    <property type="entry name" value="Kin_ATP-NAD"/>
    <property type="match status" value="1"/>
</dbReference>
<dbReference type="GO" id="GO:0051287">
    <property type="term" value="F:NAD binding"/>
    <property type="evidence" value="ECO:0007669"/>
    <property type="project" value="UniProtKB-ARBA"/>
</dbReference>
<dbReference type="EMBL" id="FOCP01000030">
    <property type="protein sequence ID" value="SEN65349.1"/>
    <property type="molecule type" value="Genomic_DNA"/>
</dbReference>
<dbReference type="PANTHER" id="PTHR40697">
    <property type="entry name" value="ACETOIN CATABOLISM PROTEIN X"/>
    <property type="match status" value="1"/>
</dbReference>
<dbReference type="GO" id="GO:0003951">
    <property type="term" value="F:NAD+ kinase activity"/>
    <property type="evidence" value="ECO:0007669"/>
    <property type="project" value="InterPro"/>
</dbReference>
<protein>
    <submittedName>
        <fullName evidence="1">Predicted polyphosphate-or ATP-dependent NAD kinase</fullName>
    </submittedName>
</protein>